<protein>
    <submittedName>
        <fullName evidence="1">Uncharacterized protein</fullName>
    </submittedName>
</protein>
<name>A0A0K2T9Q3_LEPSM</name>
<reference evidence="1" key="1">
    <citation type="submission" date="2014-05" db="EMBL/GenBank/DDBJ databases">
        <authorList>
            <person name="Chronopoulou M."/>
        </authorList>
    </citation>
    <scope>NUCLEOTIDE SEQUENCE</scope>
    <source>
        <tissue evidence="1">Whole organism</tissue>
    </source>
</reference>
<evidence type="ECO:0000313" key="1">
    <source>
        <dbReference type="EMBL" id="CDW22297.1"/>
    </source>
</evidence>
<proteinExistence type="predicted"/>
<dbReference type="AlphaFoldDB" id="A0A0K2T9Q3"/>
<sequence>ITINCKQKKNKVFVFFIECLNIFYYLEKVAHPYTFNVYL</sequence>
<dbReference type="EMBL" id="HACA01004936">
    <property type="protein sequence ID" value="CDW22297.1"/>
    <property type="molecule type" value="Transcribed_RNA"/>
</dbReference>
<organism evidence="1">
    <name type="scientific">Lepeophtheirus salmonis</name>
    <name type="common">Salmon louse</name>
    <name type="synonym">Caligus salmonis</name>
    <dbReference type="NCBI Taxonomy" id="72036"/>
    <lineage>
        <taxon>Eukaryota</taxon>
        <taxon>Metazoa</taxon>
        <taxon>Ecdysozoa</taxon>
        <taxon>Arthropoda</taxon>
        <taxon>Crustacea</taxon>
        <taxon>Multicrustacea</taxon>
        <taxon>Hexanauplia</taxon>
        <taxon>Copepoda</taxon>
        <taxon>Siphonostomatoida</taxon>
        <taxon>Caligidae</taxon>
        <taxon>Lepeophtheirus</taxon>
    </lineage>
</organism>
<feature type="non-terminal residue" evidence="1">
    <location>
        <position position="1"/>
    </location>
</feature>
<accession>A0A0K2T9Q3</accession>